<dbReference type="SMART" id="SM01043">
    <property type="entry name" value="BTAD"/>
    <property type="match status" value="1"/>
</dbReference>
<name>A0A1I0DSF4_9RHOB</name>
<sequence>MSEVDPSAFLLRCLSAVRLRKAQALLYFLLADPGSVHRSEKIIDLFWQDSDQQKASSSYRQVIRHIRKEIADVDGITLETGLGVLSLHLPEGFSFHQHFATALSSHQWDADNAERITEFLSYTHRLEGISSSYDSWLAITRSAFLALVRESLDARMGNTQAGDLPSLRDPAGFALQLEPSNETAARILMTLDWQAGHATRAIERYNALYAHLDEEFDQEPEAETIELLAAIKLNPTAGGVRRQVTDRRPEVSLSVRMLPGEGIPADMASFGTVLFADLRMRMGRFREWRVIDEQGGEQAQIQIMLRPVHALGRYHLFVDVQNGSDGQLMWSEVIDQPETEWEAKARVLLSNIANALSVVVSDKSLSDSGSAIYDRWLRAQALLDAWSPQTEGKALSMLEDITRDAPRFGAAHAELAGALNVRHVLLPGTFQTEEVKQRALHHAIMAVSIDPLDTRAHRVVAWCYCHKREFGLAEFHFEQSLNLNRSNPMTLASCALGFAFAGNPGRAGDLIAEAKSHSAVMEPFHLIYMAAVDYLRGDYAQSAEECSRGTGLMPTVGGWHAASLWKLGRTQDAQRRLADYLTEIRAQWCGEDDPEDARIIEWFVSCFPLHEESAAADLRRTLQDIAGD</sequence>
<feature type="domain" description="Bacterial transcriptional activator" evidence="1">
    <location>
        <begin position="73"/>
        <end position="232"/>
    </location>
</feature>
<dbReference type="RefSeq" id="WP_090733929.1">
    <property type="nucleotide sequence ID" value="NZ_FOHO01000004.1"/>
</dbReference>
<dbReference type="InterPro" id="IPR016032">
    <property type="entry name" value="Sig_transdc_resp-reg_C-effctor"/>
</dbReference>
<evidence type="ECO:0000313" key="3">
    <source>
        <dbReference type="Proteomes" id="UP000199180"/>
    </source>
</evidence>
<dbReference type="PANTHER" id="PTHR35807">
    <property type="entry name" value="TRANSCRIPTIONAL REGULATOR REDD-RELATED"/>
    <property type="match status" value="1"/>
</dbReference>
<proteinExistence type="predicted"/>
<accession>A0A1I0DSF4</accession>
<dbReference type="STRING" id="364199.SAMN04489858_104276"/>
<dbReference type="SUPFAM" id="SSF48452">
    <property type="entry name" value="TPR-like"/>
    <property type="match status" value="2"/>
</dbReference>
<dbReference type="InterPro" id="IPR036388">
    <property type="entry name" value="WH-like_DNA-bd_sf"/>
</dbReference>
<keyword evidence="3" id="KW-1185">Reference proteome</keyword>
<dbReference type="InterPro" id="IPR005158">
    <property type="entry name" value="BTAD"/>
</dbReference>
<dbReference type="OrthoDB" id="7888886at2"/>
<dbReference type="GO" id="GO:0006355">
    <property type="term" value="P:regulation of DNA-templated transcription"/>
    <property type="evidence" value="ECO:0007669"/>
    <property type="project" value="InterPro"/>
</dbReference>
<keyword evidence="2" id="KW-0238">DNA-binding</keyword>
<dbReference type="GO" id="GO:0003677">
    <property type="term" value="F:DNA binding"/>
    <property type="evidence" value="ECO:0007669"/>
    <property type="project" value="UniProtKB-KW"/>
</dbReference>
<dbReference type="Proteomes" id="UP000199180">
    <property type="component" value="Unassembled WGS sequence"/>
</dbReference>
<dbReference type="Gene3D" id="1.10.10.10">
    <property type="entry name" value="Winged helix-like DNA-binding domain superfamily/Winged helix DNA-binding domain"/>
    <property type="match status" value="1"/>
</dbReference>
<evidence type="ECO:0000313" key="2">
    <source>
        <dbReference type="EMBL" id="SET35234.1"/>
    </source>
</evidence>
<dbReference type="Gene3D" id="1.25.40.10">
    <property type="entry name" value="Tetratricopeptide repeat domain"/>
    <property type="match status" value="2"/>
</dbReference>
<reference evidence="2 3" key="1">
    <citation type="submission" date="2016-10" db="EMBL/GenBank/DDBJ databases">
        <authorList>
            <person name="de Groot N.N."/>
        </authorList>
    </citation>
    <scope>NUCLEOTIDE SEQUENCE [LARGE SCALE GENOMIC DNA]</scope>
    <source>
        <strain evidence="2 3">DSM 17862</strain>
    </source>
</reference>
<dbReference type="InterPro" id="IPR051677">
    <property type="entry name" value="AfsR-DnrI-RedD_regulator"/>
</dbReference>
<dbReference type="SUPFAM" id="SSF46894">
    <property type="entry name" value="C-terminal effector domain of the bipartite response regulators"/>
    <property type="match status" value="1"/>
</dbReference>
<protein>
    <submittedName>
        <fullName evidence="2">DNA-binding transcriptional activator of the SARP family</fullName>
    </submittedName>
</protein>
<dbReference type="AlphaFoldDB" id="A0A1I0DSF4"/>
<organism evidence="2 3">
    <name type="scientific">Paracoccus homiensis</name>
    <dbReference type="NCBI Taxonomy" id="364199"/>
    <lineage>
        <taxon>Bacteria</taxon>
        <taxon>Pseudomonadati</taxon>
        <taxon>Pseudomonadota</taxon>
        <taxon>Alphaproteobacteria</taxon>
        <taxon>Rhodobacterales</taxon>
        <taxon>Paracoccaceae</taxon>
        <taxon>Paracoccus</taxon>
    </lineage>
</organism>
<dbReference type="InterPro" id="IPR011990">
    <property type="entry name" value="TPR-like_helical_dom_sf"/>
</dbReference>
<gene>
    <name evidence="2" type="ORF">SAMN04489858_104276</name>
</gene>
<evidence type="ECO:0000259" key="1">
    <source>
        <dbReference type="SMART" id="SM01043"/>
    </source>
</evidence>
<dbReference type="EMBL" id="FOHO01000004">
    <property type="protein sequence ID" value="SET35234.1"/>
    <property type="molecule type" value="Genomic_DNA"/>
</dbReference>
<dbReference type="Pfam" id="PF03704">
    <property type="entry name" value="BTAD"/>
    <property type="match status" value="1"/>
</dbReference>